<feature type="transmembrane region" description="Helical" evidence="12">
    <location>
        <begin position="101"/>
        <end position="120"/>
    </location>
</feature>
<dbReference type="Proteomes" id="UP000461443">
    <property type="component" value="Unassembled WGS sequence"/>
</dbReference>
<dbReference type="GO" id="GO:1901505">
    <property type="term" value="F:carbohydrate derivative transmembrane transporter activity"/>
    <property type="evidence" value="ECO:0007669"/>
    <property type="project" value="InterPro"/>
</dbReference>
<reference evidence="13 14" key="2">
    <citation type="submission" date="2020-02" db="EMBL/GenBank/DDBJ databases">
        <title>The new genus of Enterobacteriales.</title>
        <authorList>
            <person name="Kim I.S."/>
        </authorList>
    </citation>
    <scope>NUCLEOTIDE SEQUENCE [LARGE SCALE GENOMIC DNA]</scope>
    <source>
        <strain evidence="13 14">SAP-6</strain>
    </source>
</reference>
<dbReference type="UniPathway" id="UPA00030"/>
<evidence type="ECO:0000256" key="8">
    <source>
        <dbReference type="ARBA" id="ARBA00022985"/>
    </source>
</evidence>
<keyword evidence="2 12" id="KW-0813">Transport</keyword>
<evidence type="ECO:0000256" key="6">
    <source>
        <dbReference type="ARBA" id="ARBA00022556"/>
    </source>
</evidence>
<dbReference type="InterPro" id="IPR037185">
    <property type="entry name" value="EmrE-like"/>
</dbReference>
<evidence type="ECO:0000256" key="9">
    <source>
        <dbReference type="ARBA" id="ARBA00022989"/>
    </source>
</evidence>
<comment type="caution">
    <text evidence="13">The sequence shown here is derived from an EMBL/GenBank/DDBJ whole genome shotgun (WGS) entry which is preliminary data.</text>
</comment>
<dbReference type="Gene3D" id="1.10.3730.20">
    <property type="match status" value="1"/>
</dbReference>
<keyword evidence="7 12" id="KW-0812">Transmembrane</keyword>
<dbReference type="GO" id="GO:0005886">
    <property type="term" value="C:plasma membrane"/>
    <property type="evidence" value="ECO:0007669"/>
    <property type="project" value="UniProtKB-SubCell"/>
</dbReference>
<dbReference type="RefSeq" id="WP_162366409.1">
    <property type="nucleotide sequence ID" value="NZ_WUBS01000008.1"/>
</dbReference>
<dbReference type="HAMAP" id="MF_00538">
    <property type="entry name" value="Flippase_ArnF"/>
    <property type="match status" value="1"/>
</dbReference>
<dbReference type="GO" id="GO:0009245">
    <property type="term" value="P:lipid A biosynthetic process"/>
    <property type="evidence" value="ECO:0007669"/>
    <property type="project" value="UniProtKB-UniRule"/>
</dbReference>
<evidence type="ECO:0000256" key="10">
    <source>
        <dbReference type="ARBA" id="ARBA00023098"/>
    </source>
</evidence>
<evidence type="ECO:0000313" key="14">
    <source>
        <dbReference type="Proteomes" id="UP000461443"/>
    </source>
</evidence>
<evidence type="ECO:0000256" key="3">
    <source>
        <dbReference type="ARBA" id="ARBA00022475"/>
    </source>
</evidence>
<dbReference type="SUPFAM" id="SSF103481">
    <property type="entry name" value="Multidrug resistance efflux transporter EmrE"/>
    <property type="match status" value="1"/>
</dbReference>
<keyword evidence="11 12" id="KW-0472">Membrane</keyword>
<keyword evidence="8 12" id="KW-0448">Lipopolysaccharide biosynthesis</keyword>
<comment type="function">
    <text evidence="12">Translocates 4-amino-4-deoxy-L-arabinose-phosphoundecaprenol (alpha-L-Ara4N-phosphoundecaprenol) from the cytoplasmic to the periplasmic side of the inner membrane.</text>
</comment>
<evidence type="ECO:0000256" key="2">
    <source>
        <dbReference type="ARBA" id="ARBA00022448"/>
    </source>
</evidence>
<keyword evidence="3 12" id="KW-1003">Cell membrane</keyword>
<evidence type="ECO:0000256" key="7">
    <source>
        <dbReference type="ARBA" id="ARBA00022692"/>
    </source>
</evidence>
<feature type="transmembrane region" description="Helical" evidence="12">
    <location>
        <begin position="41"/>
        <end position="69"/>
    </location>
</feature>
<keyword evidence="4 12" id="KW-0444">Lipid biosynthesis</keyword>
<keyword evidence="10 12" id="KW-0443">Lipid metabolism</keyword>
<name>A0A845SL28_9GAMM</name>
<dbReference type="AlphaFoldDB" id="A0A845SL28"/>
<comment type="subcellular location">
    <subcellularLocation>
        <location evidence="12">Cell inner membrane</location>
        <topology evidence="12">Multi-pass membrane protein</topology>
    </subcellularLocation>
    <subcellularLocation>
        <location evidence="1">Cell membrane</location>
        <topology evidence="1">Multi-pass membrane protein</topology>
    </subcellularLocation>
</comment>
<evidence type="ECO:0000256" key="11">
    <source>
        <dbReference type="ARBA" id="ARBA00023136"/>
    </source>
</evidence>
<keyword evidence="14" id="KW-1185">Reference proteome</keyword>
<dbReference type="EMBL" id="WUBS01000008">
    <property type="protein sequence ID" value="NDL63696.1"/>
    <property type="molecule type" value="Genomic_DNA"/>
</dbReference>
<dbReference type="PANTHER" id="PTHR30561:SF9">
    <property type="entry name" value="4-AMINO-4-DEOXY-L-ARABINOSE-PHOSPHOUNDECAPRENOL FLIPPASE SUBUNIT ARNF-RELATED"/>
    <property type="match status" value="1"/>
</dbReference>
<evidence type="ECO:0000256" key="4">
    <source>
        <dbReference type="ARBA" id="ARBA00022516"/>
    </source>
</evidence>
<protein>
    <recommendedName>
        <fullName evidence="12">Probable 4-amino-4-deoxy-L-arabinose-phosphoundecaprenol flippase subunit ArnF</fullName>
        <shortName evidence="12">L-Ara4N-phosphoundecaprenol flippase subunit ArnF</shortName>
    </recommendedName>
    <alternativeName>
        <fullName evidence="12">Undecaprenyl phosphate-aminoarabinose flippase subunit ArnF</fullName>
    </alternativeName>
</protein>
<evidence type="ECO:0000256" key="1">
    <source>
        <dbReference type="ARBA" id="ARBA00004651"/>
    </source>
</evidence>
<gene>
    <name evidence="12" type="primary">arnF</name>
    <name evidence="13" type="ORF">GRH90_13170</name>
</gene>
<organism evidence="13 14">
    <name type="scientific">Acerihabitans arboris</name>
    <dbReference type="NCBI Taxonomy" id="2691583"/>
    <lineage>
        <taxon>Bacteria</taxon>
        <taxon>Pseudomonadati</taxon>
        <taxon>Pseudomonadota</taxon>
        <taxon>Gammaproteobacteria</taxon>
        <taxon>Enterobacterales</taxon>
        <taxon>Pectobacteriaceae</taxon>
        <taxon>Acerihabitans</taxon>
    </lineage>
</organism>
<dbReference type="InterPro" id="IPR000390">
    <property type="entry name" value="Small_drug/metabolite_transptr"/>
</dbReference>
<reference evidence="13 14" key="1">
    <citation type="submission" date="2019-12" db="EMBL/GenBank/DDBJ databases">
        <authorList>
            <person name="Lee S.D."/>
        </authorList>
    </citation>
    <scope>NUCLEOTIDE SEQUENCE [LARGE SCALE GENOMIC DNA]</scope>
    <source>
        <strain evidence="13 14">SAP-6</strain>
    </source>
</reference>
<comment type="pathway">
    <text evidence="12">Bacterial outer membrane biogenesis; lipopolysaccharide biosynthesis.</text>
</comment>
<keyword evidence="5 12" id="KW-0997">Cell inner membrane</keyword>
<dbReference type="GO" id="GO:0009103">
    <property type="term" value="P:lipopolysaccharide biosynthetic process"/>
    <property type="evidence" value="ECO:0007669"/>
    <property type="project" value="UniProtKB-UniRule"/>
</dbReference>
<comment type="caution">
    <text evidence="12">Lacks conserved residue(s) required for the propagation of feature annotation.</text>
</comment>
<keyword evidence="6 12" id="KW-0441">Lipid A biosynthesis</keyword>
<evidence type="ECO:0000256" key="12">
    <source>
        <dbReference type="HAMAP-Rule" id="MF_00538"/>
    </source>
</evidence>
<comment type="similarity">
    <text evidence="12">Belongs to the ArnF family.</text>
</comment>
<sequence length="125" mass="13796">MRGYAWAAASVLLVTLAQLLMKWGMQQIPLLALNVLTPAFAIHYVIPLLAVALGILGYVLSMLCWFCALLYLPLGLAYPLLSISYPLVYFAAIWLPVFNEAASLSKTLGVGFILFGVWLVNRHKL</sequence>
<feature type="transmembrane region" description="Helical" evidence="12">
    <location>
        <begin position="76"/>
        <end position="95"/>
    </location>
</feature>
<proteinExistence type="inferred from homology"/>
<keyword evidence="9 12" id="KW-1133">Transmembrane helix</keyword>
<dbReference type="PANTHER" id="PTHR30561">
    <property type="entry name" value="SMR FAMILY PROTON-DEPENDENT DRUG EFFLUX TRANSPORTER SUGE"/>
    <property type="match status" value="1"/>
</dbReference>
<dbReference type="NCBIfam" id="NF002816">
    <property type="entry name" value="PRK02971.1-2"/>
    <property type="match status" value="1"/>
</dbReference>
<evidence type="ECO:0000256" key="5">
    <source>
        <dbReference type="ARBA" id="ARBA00022519"/>
    </source>
</evidence>
<dbReference type="InterPro" id="IPR022832">
    <property type="entry name" value="Flippase_ArnF"/>
</dbReference>
<evidence type="ECO:0000313" key="13">
    <source>
        <dbReference type="EMBL" id="NDL63696.1"/>
    </source>
</evidence>
<accession>A0A845SL28</accession>
<comment type="subunit">
    <text evidence="12">Heterodimer of ArnE and ArnF.</text>
</comment>